<keyword evidence="9" id="KW-0863">Zinc-finger</keyword>
<gene>
    <name evidence="18" type="ORF">PVL29_002105</name>
</gene>
<keyword evidence="19" id="KW-1185">Reference proteome</keyword>
<keyword evidence="6 15" id="KW-0812">Transmembrane</keyword>
<evidence type="ECO:0000256" key="5">
    <source>
        <dbReference type="ARBA" id="ARBA00022679"/>
    </source>
</evidence>
<comment type="similarity">
    <text evidence="14">Belongs to the RING-type zinc finger family. ATL subfamily.</text>
</comment>
<evidence type="ECO:0000313" key="19">
    <source>
        <dbReference type="Proteomes" id="UP001168098"/>
    </source>
</evidence>
<evidence type="ECO:0000256" key="14">
    <source>
        <dbReference type="ARBA" id="ARBA00024209"/>
    </source>
</evidence>
<feature type="signal peptide" evidence="16">
    <location>
        <begin position="1"/>
        <end position="23"/>
    </location>
</feature>
<feature type="chain" id="PRO_5041389787" description="RING-type E3 ubiquitin transferase" evidence="16">
    <location>
        <begin position="24"/>
        <end position="286"/>
    </location>
</feature>
<evidence type="ECO:0000256" key="16">
    <source>
        <dbReference type="SAM" id="SignalP"/>
    </source>
</evidence>
<evidence type="ECO:0000256" key="12">
    <source>
        <dbReference type="ARBA" id="ARBA00022989"/>
    </source>
</evidence>
<reference evidence="18 19" key="1">
    <citation type="journal article" date="2023" name="BMC Biotechnol.">
        <title>Vitis rotundifolia cv Carlos genome sequencing.</title>
        <authorList>
            <person name="Huff M."/>
            <person name="Hulse-Kemp A."/>
            <person name="Scheffler B."/>
            <person name="Youngblood R."/>
            <person name="Simpson S."/>
            <person name="Babiker E."/>
            <person name="Staton M."/>
        </authorList>
    </citation>
    <scope>NUCLEOTIDE SEQUENCE [LARGE SCALE GENOMIC DNA]</scope>
    <source>
        <tissue evidence="18">Leaf</tissue>
    </source>
</reference>
<evidence type="ECO:0000256" key="7">
    <source>
        <dbReference type="ARBA" id="ARBA00022723"/>
    </source>
</evidence>
<evidence type="ECO:0000256" key="2">
    <source>
        <dbReference type="ARBA" id="ARBA00004167"/>
    </source>
</evidence>
<dbReference type="AlphaFoldDB" id="A0AA39E7E3"/>
<dbReference type="InterPro" id="IPR046948">
    <property type="entry name" value="ATL20-22-like"/>
</dbReference>
<dbReference type="GO" id="GO:0061630">
    <property type="term" value="F:ubiquitin protein ligase activity"/>
    <property type="evidence" value="ECO:0007669"/>
    <property type="project" value="UniProtKB-EC"/>
</dbReference>
<evidence type="ECO:0000256" key="8">
    <source>
        <dbReference type="ARBA" id="ARBA00022729"/>
    </source>
</evidence>
<evidence type="ECO:0000256" key="11">
    <source>
        <dbReference type="ARBA" id="ARBA00022833"/>
    </source>
</evidence>
<dbReference type="GO" id="GO:0030247">
    <property type="term" value="F:polysaccharide binding"/>
    <property type="evidence" value="ECO:0007669"/>
    <property type="project" value="InterPro"/>
</dbReference>
<keyword evidence="7" id="KW-0479">Metal-binding</keyword>
<evidence type="ECO:0000256" key="4">
    <source>
        <dbReference type="ARBA" id="ARBA00012483"/>
    </source>
</evidence>
<keyword evidence="11" id="KW-0862">Zinc</keyword>
<evidence type="ECO:0000256" key="13">
    <source>
        <dbReference type="ARBA" id="ARBA00023136"/>
    </source>
</evidence>
<keyword evidence="12 15" id="KW-1133">Transmembrane helix</keyword>
<keyword evidence="8 16" id="KW-0732">Signal</keyword>
<dbReference type="EC" id="2.3.2.27" evidence="4"/>
<keyword evidence="13 15" id="KW-0472">Membrane</keyword>
<evidence type="ECO:0000256" key="3">
    <source>
        <dbReference type="ARBA" id="ARBA00004906"/>
    </source>
</evidence>
<dbReference type="Pfam" id="PF13947">
    <property type="entry name" value="GUB_WAK_bind"/>
    <property type="match status" value="1"/>
</dbReference>
<dbReference type="InterPro" id="IPR025287">
    <property type="entry name" value="WAK_GUB"/>
</dbReference>
<evidence type="ECO:0000256" key="15">
    <source>
        <dbReference type="SAM" id="Phobius"/>
    </source>
</evidence>
<dbReference type="EMBL" id="JARBHA010000002">
    <property type="protein sequence ID" value="KAJ9706972.1"/>
    <property type="molecule type" value="Genomic_DNA"/>
</dbReference>
<name>A0AA39E7E3_VITRO</name>
<accession>A0AA39E7E3</accession>
<proteinExistence type="inferred from homology"/>
<dbReference type="GO" id="GO:0008270">
    <property type="term" value="F:zinc ion binding"/>
    <property type="evidence" value="ECO:0007669"/>
    <property type="project" value="UniProtKB-KW"/>
</dbReference>
<evidence type="ECO:0000313" key="18">
    <source>
        <dbReference type="EMBL" id="KAJ9706972.1"/>
    </source>
</evidence>
<evidence type="ECO:0000256" key="10">
    <source>
        <dbReference type="ARBA" id="ARBA00022786"/>
    </source>
</evidence>
<protein>
    <recommendedName>
        <fullName evidence="4">RING-type E3 ubiquitin transferase</fullName>
        <ecNumber evidence="4">2.3.2.27</ecNumber>
    </recommendedName>
</protein>
<feature type="domain" description="Wall-associated receptor kinase galacturonan-binding" evidence="17">
    <location>
        <begin position="28"/>
        <end position="93"/>
    </location>
</feature>
<evidence type="ECO:0000259" key="17">
    <source>
        <dbReference type="Pfam" id="PF13947"/>
    </source>
</evidence>
<comment type="caution">
    <text evidence="18">The sequence shown here is derived from an EMBL/GenBank/DDBJ whole genome shotgun (WGS) entry which is preliminary data.</text>
</comment>
<dbReference type="GO" id="GO:0016020">
    <property type="term" value="C:membrane"/>
    <property type="evidence" value="ECO:0007669"/>
    <property type="project" value="UniProtKB-SubCell"/>
</dbReference>
<keyword evidence="5" id="KW-0808">Transferase</keyword>
<comment type="subcellular location">
    <subcellularLocation>
        <location evidence="2">Membrane</location>
        <topology evidence="2">Single-pass membrane protein</topology>
    </subcellularLocation>
</comment>
<dbReference type="Proteomes" id="UP001168098">
    <property type="component" value="Unassembled WGS sequence"/>
</dbReference>
<dbReference type="PANTHER" id="PTHR46279">
    <property type="entry name" value="RING/U-BOX SUPERFAMILY PROTEIN"/>
    <property type="match status" value="1"/>
</dbReference>
<feature type="transmembrane region" description="Helical" evidence="15">
    <location>
        <begin position="222"/>
        <end position="241"/>
    </location>
</feature>
<sequence length="286" mass="32042">MAAFIFIFIFLVLISDIFLHVEAFDANCPPAKCGDGAPDIRFPFRLKGQQPQHCGYPGFELVCKENSTMIQFPSYGDLVIQSISYDMKKLNLLDPKSCVHEVFLNLNLSLTPFQYYYHVKNYTYLNCSAQLSPSFEPVPCLSGSQYHVYTVESSLASRLSCMPMKTIAIPFPYSPYLSDNTFGLGLTWTLPGCNEEGGHCNLQSKTGDQTSCFNKGFSNKHLVIGLITGIFAFIVAILISIKIHNSKKLDGQKEKENHLQVQKSFGDYKAIKTAEYSIKRGLHQSV</sequence>
<keyword evidence="10" id="KW-0833">Ubl conjugation pathway</keyword>
<evidence type="ECO:0000256" key="9">
    <source>
        <dbReference type="ARBA" id="ARBA00022771"/>
    </source>
</evidence>
<evidence type="ECO:0000256" key="6">
    <source>
        <dbReference type="ARBA" id="ARBA00022692"/>
    </source>
</evidence>
<dbReference type="PANTHER" id="PTHR46279:SF12">
    <property type="entry name" value="RING-TYPE E3 UBIQUITIN TRANSFERASE"/>
    <property type="match status" value="1"/>
</dbReference>
<evidence type="ECO:0000256" key="1">
    <source>
        <dbReference type="ARBA" id="ARBA00000900"/>
    </source>
</evidence>
<organism evidence="18 19">
    <name type="scientific">Vitis rotundifolia</name>
    <name type="common">Muscadine grape</name>
    <dbReference type="NCBI Taxonomy" id="103349"/>
    <lineage>
        <taxon>Eukaryota</taxon>
        <taxon>Viridiplantae</taxon>
        <taxon>Streptophyta</taxon>
        <taxon>Embryophyta</taxon>
        <taxon>Tracheophyta</taxon>
        <taxon>Spermatophyta</taxon>
        <taxon>Magnoliopsida</taxon>
        <taxon>eudicotyledons</taxon>
        <taxon>Gunneridae</taxon>
        <taxon>Pentapetalae</taxon>
        <taxon>rosids</taxon>
        <taxon>Vitales</taxon>
        <taxon>Vitaceae</taxon>
        <taxon>Viteae</taxon>
        <taxon>Vitis</taxon>
    </lineage>
</organism>
<comment type="catalytic activity">
    <reaction evidence="1">
        <text>S-ubiquitinyl-[E2 ubiquitin-conjugating enzyme]-L-cysteine + [acceptor protein]-L-lysine = [E2 ubiquitin-conjugating enzyme]-L-cysteine + N(6)-ubiquitinyl-[acceptor protein]-L-lysine.</text>
        <dbReference type="EC" id="2.3.2.27"/>
    </reaction>
</comment>
<comment type="pathway">
    <text evidence="3">Protein modification; protein ubiquitination.</text>
</comment>